<comment type="function">
    <text evidence="1">Mediator of diverse signals that repress RNA polymerase III transcription. Inhibits the de novo assembly of TFIIIB onto DNA.</text>
</comment>
<dbReference type="EMBL" id="LMYN01000091">
    <property type="protein sequence ID" value="KSA00357.1"/>
    <property type="molecule type" value="Genomic_DNA"/>
</dbReference>
<dbReference type="OrthoDB" id="277029at2759"/>
<keyword evidence="1" id="KW-0804">Transcription</keyword>
<gene>
    <name evidence="3" type="ORF">AC631_03873</name>
</gene>
<proteinExistence type="inferred from homology"/>
<dbReference type="Proteomes" id="UP000054251">
    <property type="component" value="Unassembled WGS sequence"/>
</dbReference>
<accession>A0A0V1PWC4</accession>
<evidence type="ECO:0000256" key="1">
    <source>
        <dbReference type="PIRNR" id="PIRNR037240"/>
    </source>
</evidence>
<dbReference type="GO" id="GO:0016480">
    <property type="term" value="P:negative regulation of transcription by RNA polymerase III"/>
    <property type="evidence" value="ECO:0007669"/>
    <property type="project" value="UniProtKB-UniRule"/>
</dbReference>
<feature type="compositionally biased region" description="Polar residues" evidence="2">
    <location>
        <begin position="72"/>
        <end position="93"/>
    </location>
</feature>
<dbReference type="PIRSF" id="PIRSF037240">
    <property type="entry name" value="RNA_polIII_Trep_MAF1"/>
    <property type="match status" value="1"/>
</dbReference>
<organism evidence="3 4">
    <name type="scientific">Debaryomyces fabryi</name>
    <dbReference type="NCBI Taxonomy" id="58627"/>
    <lineage>
        <taxon>Eukaryota</taxon>
        <taxon>Fungi</taxon>
        <taxon>Dikarya</taxon>
        <taxon>Ascomycota</taxon>
        <taxon>Saccharomycotina</taxon>
        <taxon>Pichiomycetes</taxon>
        <taxon>Debaryomycetaceae</taxon>
        <taxon>Debaryomyces</taxon>
    </lineage>
</organism>
<feature type="compositionally biased region" description="Polar residues" evidence="2">
    <location>
        <begin position="334"/>
        <end position="351"/>
    </location>
</feature>
<comment type="subcellular location">
    <subcellularLocation>
        <location evidence="1">Nucleus</location>
    </subcellularLocation>
</comment>
<dbReference type="PANTHER" id="PTHR22504:SF0">
    <property type="entry name" value="REPRESSOR OF RNA POLYMERASE III TRANSCRIPTION MAF1 HOMOLOG"/>
    <property type="match status" value="1"/>
</dbReference>
<feature type="region of interest" description="Disordered" evidence="2">
    <location>
        <begin position="334"/>
        <end position="369"/>
    </location>
</feature>
<dbReference type="GO" id="GO:0005634">
    <property type="term" value="C:nucleus"/>
    <property type="evidence" value="ECO:0007669"/>
    <property type="project" value="UniProtKB-SubCell"/>
</dbReference>
<evidence type="ECO:0000313" key="3">
    <source>
        <dbReference type="EMBL" id="KSA00357.1"/>
    </source>
</evidence>
<feature type="region of interest" description="Disordered" evidence="2">
    <location>
        <begin position="72"/>
        <end position="94"/>
    </location>
</feature>
<comment type="caution">
    <text evidence="3">The sequence shown here is derived from an EMBL/GenBank/DDBJ whole genome shotgun (WGS) entry which is preliminary data.</text>
</comment>
<dbReference type="RefSeq" id="XP_015466459.1">
    <property type="nucleotide sequence ID" value="XM_015612702.1"/>
</dbReference>
<keyword evidence="1" id="KW-0805">Transcription regulation</keyword>
<dbReference type="Pfam" id="PF09174">
    <property type="entry name" value="Maf1"/>
    <property type="match status" value="1"/>
</dbReference>
<name>A0A0V1PWC4_9ASCO</name>
<evidence type="ECO:0000256" key="2">
    <source>
        <dbReference type="SAM" id="MobiDB-lite"/>
    </source>
</evidence>
<keyword evidence="1" id="KW-0678">Repressor</keyword>
<dbReference type="InterPro" id="IPR038564">
    <property type="entry name" value="Maf1_sf"/>
</dbReference>
<dbReference type="AlphaFoldDB" id="A0A0V1PWC4"/>
<dbReference type="GO" id="GO:0000994">
    <property type="term" value="F:RNA polymerase III core binding"/>
    <property type="evidence" value="ECO:0007669"/>
    <property type="project" value="TreeGrafter"/>
</dbReference>
<protein>
    <recommendedName>
        <fullName evidence="1">Repressor of RNA polymerase III transcription MAF1</fullName>
    </recommendedName>
</protein>
<feature type="compositionally biased region" description="Acidic residues" evidence="2">
    <location>
        <begin position="356"/>
        <end position="369"/>
    </location>
</feature>
<dbReference type="InterPro" id="IPR015257">
    <property type="entry name" value="Maf1"/>
</dbReference>
<reference evidence="3 4" key="1">
    <citation type="submission" date="2015-11" db="EMBL/GenBank/DDBJ databases">
        <title>The genome of Debaryomyces fabryi.</title>
        <authorList>
            <person name="Tafer H."/>
            <person name="Lopandic K."/>
        </authorList>
    </citation>
    <scope>NUCLEOTIDE SEQUENCE [LARGE SCALE GENOMIC DNA]</scope>
    <source>
        <strain evidence="3 4">CBS 789</strain>
    </source>
</reference>
<dbReference type="PANTHER" id="PTHR22504">
    <property type="entry name" value="REPRESSOR OF RNA POLYMERASE III TRANSCRIPTION MAF1"/>
    <property type="match status" value="1"/>
</dbReference>
<comment type="similarity">
    <text evidence="1">Belongs to the MAF1 family.</text>
</comment>
<evidence type="ECO:0000313" key="4">
    <source>
        <dbReference type="Proteomes" id="UP000054251"/>
    </source>
</evidence>
<keyword evidence="1" id="KW-0539">Nucleus</keyword>
<sequence length="398" mass="45235">MKFIDEVDIELVNQELNFQSQDNNLVIKGGCDLFTTKPIGSDRKLFKTIDKHLDQIMEDNQLSQSLERELQNSNNPLFGSSASPTSNGNNINQAMMGRRGSYIDIAERERRVSGSLINFSKGSLSSSQNINSNLSRSLSGSVENSSNVDESPFGPLKNITTRKTFAYLIAILNSTYPDHDFSNLQPTTENFHKVGSAEDLIHRFNNIMVSLGKKEDLLNWIWDTVNVYMDFIPSKLPTPNESRHNSFLHTTSASASKHGSISPDNNSPPTNPNLFENCQIYEFQPSDQSILEDLNYPYQTMWSYYWFIYNKKKKRVSFIYLTALNKIHYSKVNGNRNTSISRNNDAANSGETNDKDGEEEDDADAEDDMYMDEYIDDEALIDDDDYEMENDVVGDMEI</sequence>
<dbReference type="Gene3D" id="3.40.1000.50">
    <property type="entry name" value="Repressor of RNA polymerase III transcription Maf1"/>
    <property type="match status" value="2"/>
</dbReference>
<keyword evidence="4" id="KW-1185">Reference proteome</keyword>
<dbReference type="GeneID" id="26840882"/>